<dbReference type="SUPFAM" id="SSF50998">
    <property type="entry name" value="Quinoprotein alcohol dehydrogenase-like"/>
    <property type="match status" value="1"/>
</dbReference>
<sequence length="1064" mass="112205">MKPSNHRKTRRTHPKLIVTLVAAGLVEMAASPVYADSPYPSVPQYSAVTVPPNIMLLFDDSGSMASCPSGSSSPCTSKLSTAKSVSTTLITNNSSMKWGLFSFQTVSGIMRSPVKSRSAAADLTEINNKINALTASYITPLASTYNEITRYYRGLTSLYGRDTDPLTAGTQNTAYSSPIQYRCQKNFVIIVTDGEPNENSSVTFPTESASNTSKLPYRDNATYPASYSTRNTTSLAYLAKFMHEVDLVQGGTDADGVSFDATDFPKQTVATYMVGFDAPSSANSVFTNTTSWGGGEYYTASNQASLVSSLNSILQSISNQVANSRQVIASTSTVESGTKMIKGIYDTSDWHGDILIADYNGGNPSWGSATSAMTVMRAAAAASSTWWSNTRVVLTGLVSGTTTTPLVFNKSVLPSYTAYWNLLGSTTAAKQNVVDFIRGKQGISGFRTRLDSASQAQLLGDFLDTNPVHVGAPSGSSNLTDYATFKTNNASRAMVFAGANDGMLHGFSTSSGSEILGYVPSSVYGNLPDLTSTSYGSTVAHNYFVNGPLIATDIKIQRSGESAASWKTILLGSLAQGGKGVFALDVTSSANFTETTPSKTVMWEYTNKHDASVGYNFSKALITVARTSSTTAEPVAIIPSGYDNNTTDSPNDTISDSSSTNKLYVIRLSDGSLIRSINVPITGAGLSAPAGLDVAQDGIIDYVYAGDINGNLWRFNLTSSTPSAWSVASSPIFVAKNSSNETQPIFYRPVITTAKDSSGNKLGTMIVFGTGRLLTTADRTSTSTQSLYGVLDRYNSSSDSFTSNNLSRSNLIQQTINTSREIDVTDTAKLVGKYRNISTNSVDLTDTGVFGWYIDLPDSGAREAANPRIEEASDGSISAVWFPTGQPVSSGQCTAGGEGWLYSVNALTGAPLTTSFLDIDQDGYAEVGDNLDFNNDGSVTESAVDSAAGYKLTFYPGELSRIGLSTTTVSNGVTSSTGSFGDSGSFVALKDSNDSGVFTQMSGGGGTSGNTVTVAQTPVNGTTTLGSATSTTTLTFNNSCLGTSCSSSAASKVKVNRISWRELL</sequence>
<accession>A0ABS8D9B3</accession>
<reference evidence="9" key="1">
    <citation type="submission" date="2021-10" db="EMBL/GenBank/DDBJ databases">
        <title>The complete genome sequence of Leeia sp. TBRC 13508.</title>
        <authorList>
            <person name="Charoenyingcharoen P."/>
            <person name="Yukphan P."/>
        </authorList>
    </citation>
    <scope>NUCLEOTIDE SEQUENCE</scope>
    <source>
        <strain evidence="9">TBRC 13508</strain>
    </source>
</reference>
<evidence type="ECO:0000313" key="9">
    <source>
        <dbReference type="EMBL" id="MCB6184808.1"/>
    </source>
</evidence>
<dbReference type="Gene3D" id="3.40.50.410">
    <property type="entry name" value="von Willebrand factor, type A domain"/>
    <property type="match status" value="1"/>
</dbReference>
<gene>
    <name evidence="9" type="ORF">LIN78_14770</name>
</gene>
<dbReference type="InterPro" id="IPR008707">
    <property type="entry name" value="B-propeller_PilY1"/>
</dbReference>
<evidence type="ECO:0000256" key="2">
    <source>
        <dbReference type="ARBA" id="ARBA00008387"/>
    </source>
</evidence>
<comment type="caution">
    <text evidence="9">The sequence shown here is derived from an EMBL/GenBank/DDBJ whole genome shotgun (WGS) entry which is preliminary data.</text>
</comment>
<keyword evidence="7" id="KW-0732">Signal</keyword>
<keyword evidence="10" id="KW-1185">Reference proteome</keyword>
<dbReference type="SUPFAM" id="SSF53300">
    <property type="entry name" value="vWA-like"/>
    <property type="match status" value="1"/>
</dbReference>
<dbReference type="InterPro" id="IPR036465">
    <property type="entry name" value="vWFA_dom_sf"/>
</dbReference>
<dbReference type="PROSITE" id="PS50234">
    <property type="entry name" value="VWFA"/>
    <property type="match status" value="1"/>
</dbReference>
<dbReference type="InterPro" id="IPR002035">
    <property type="entry name" value="VWF_A"/>
</dbReference>
<feature type="chain" id="PRO_5047016977" description="VWFA domain-containing protein" evidence="7">
    <location>
        <begin position="36"/>
        <end position="1064"/>
    </location>
</feature>
<keyword evidence="4" id="KW-0479">Metal-binding</keyword>
<comment type="subcellular location">
    <subcellularLocation>
        <location evidence="1">Fimbrium</location>
    </subcellularLocation>
</comment>
<comment type="similarity">
    <text evidence="2">Belongs to the PilY1 family.</text>
</comment>
<dbReference type="RefSeq" id="WP_227181625.1">
    <property type="nucleotide sequence ID" value="NZ_JAJBZT010000009.1"/>
</dbReference>
<evidence type="ECO:0000313" key="10">
    <source>
        <dbReference type="Proteomes" id="UP001165395"/>
    </source>
</evidence>
<evidence type="ECO:0000259" key="8">
    <source>
        <dbReference type="PROSITE" id="PS50234"/>
    </source>
</evidence>
<keyword evidence="3" id="KW-1029">Fimbrium biogenesis</keyword>
<evidence type="ECO:0000256" key="6">
    <source>
        <dbReference type="ARBA" id="ARBA00023263"/>
    </source>
</evidence>
<dbReference type="InterPro" id="IPR011047">
    <property type="entry name" value="Quinoprotein_ADH-like_sf"/>
</dbReference>
<feature type="domain" description="VWFA" evidence="8">
    <location>
        <begin position="53"/>
        <end position="317"/>
    </location>
</feature>
<evidence type="ECO:0000256" key="1">
    <source>
        <dbReference type="ARBA" id="ARBA00004561"/>
    </source>
</evidence>
<dbReference type="EMBL" id="JAJBZT010000009">
    <property type="protein sequence ID" value="MCB6184808.1"/>
    <property type="molecule type" value="Genomic_DNA"/>
</dbReference>
<dbReference type="Pfam" id="PF05567">
    <property type="entry name" value="T4P_PilY1"/>
    <property type="match status" value="1"/>
</dbReference>
<keyword evidence="5" id="KW-0106">Calcium</keyword>
<keyword evidence="6" id="KW-0281">Fimbrium</keyword>
<name>A0ABS8D9B3_9NEIS</name>
<protein>
    <recommendedName>
        <fullName evidence="8">VWFA domain-containing protein</fullName>
    </recommendedName>
</protein>
<evidence type="ECO:0000256" key="3">
    <source>
        <dbReference type="ARBA" id="ARBA00022558"/>
    </source>
</evidence>
<evidence type="ECO:0000256" key="7">
    <source>
        <dbReference type="SAM" id="SignalP"/>
    </source>
</evidence>
<feature type="signal peptide" evidence="7">
    <location>
        <begin position="1"/>
        <end position="35"/>
    </location>
</feature>
<proteinExistence type="inferred from homology"/>
<dbReference type="Proteomes" id="UP001165395">
    <property type="component" value="Unassembled WGS sequence"/>
</dbReference>
<evidence type="ECO:0000256" key="4">
    <source>
        <dbReference type="ARBA" id="ARBA00022723"/>
    </source>
</evidence>
<evidence type="ECO:0000256" key="5">
    <source>
        <dbReference type="ARBA" id="ARBA00022837"/>
    </source>
</evidence>
<organism evidence="9 10">
    <name type="scientific">Leeia speluncae</name>
    <dbReference type="NCBI Taxonomy" id="2884804"/>
    <lineage>
        <taxon>Bacteria</taxon>
        <taxon>Pseudomonadati</taxon>
        <taxon>Pseudomonadota</taxon>
        <taxon>Betaproteobacteria</taxon>
        <taxon>Neisseriales</taxon>
        <taxon>Leeiaceae</taxon>
        <taxon>Leeia</taxon>
    </lineage>
</organism>